<name>A0A4Q4SB61_9PLEO</name>
<sequence>MTSQLEIDVSPSSAYPVAYFLCDGVTDAKTLKTALSLSRTPKLRKARIEDYRRSIRSGHGASTLAFDARNWGECCGTEVAKGVIFEALCLEEERALIQYMGGNGEVKTEKIEVACPSLLGKVGMMKTIRGRIFVPEGDGDTLVGSTRSFMHSERRLEPDETDTVVSSGRSAEGSAMEQAPNSGDFSETGSIAVVDGHPTPRISPSIATLHDTDVPHQSLDELALAAGNEYLEPLAYEHPADPKIETKDWAATSEIPTTGIDDIKDTRIYKELMEMQEPSKVEAAKGSSEIETPQVKDIKDTKVFKAIMEAKEPQEIEAIEEAREITETTETTETTDSNEPFHMEEIKGIDDIDDGRMVQVESEYHWFLLAEQRRSKAVSMNTFISGTSTAIDDERSVSASATQPWSPSTPWRKEHATAPVRPVLTAMSPSQSMGTATRMRKTSDSIKSLVGKFENLTPQNTQSKGA</sequence>
<dbReference type="Proteomes" id="UP000293823">
    <property type="component" value="Unassembled WGS sequence"/>
</dbReference>
<feature type="region of interest" description="Disordered" evidence="1">
    <location>
        <begin position="394"/>
        <end position="414"/>
    </location>
</feature>
<protein>
    <submittedName>
        <fullName evidence="2">Uncharacterized protein</fullName>
    </submittedName>
</protein>
<feature type="region of interest" description="Disordered" evidence="1">
    <location>
        <begin position="154"/>
        <end position="187"/>
    </location>
</feature>
<accession>A0A4Q4SB61</accession>
<evidence type="ECO:0000313" key="2">
    <source>
        <dbReference type="EMBL" id="RYO67527.1"/>
    </source>
</evidence>
<dbReference type="OrthoDB" id="3691794at2759"/>
<evidence type="ECO:0000256" key="1">
    <source>
        <dbReference type="SAM" id="MobiDB-lite"/>
    </source>
</evidence>
<comment type="caution">
    <text evidence="2">The sequence shown here is derived from an EMBL/GenBank/DDBJ whole genome shotgun (WGS) entry which is preliminary data.</text>
</comment>
<feature type="compositionally biased region" description="Polar residues" evidence="1">
    <location>
        <begin position="397"/>
        <end position="409"/>
    </location>
</feature>
<dbReference type="EMBL" id="PEJP01000015">
    <property type="protein sequence ID" value="RYO67527.1"/>
    <property type="molecule type" value="Genomic_DNA"/>
</dbReference>
<evidence type="ECO:0000313" key="3">
    <source>
        <dbReference type="Proteomes" id="UP000293823"/>
    </source>
</evidence>
<keyword evidence="3" id="KW-1185">Reference proteome</keyword>
<reference evidence="3" key="1">
    <citation type="journal article" date="2019" name="bioRxiv">
        <title>Genomics, evolutionary history and diagnostics of the Alternaria alternata species group including apple and Asian pear pathotypes.</title>
        <authorList>
            <person name="Armitage A.D."/>
            <person name="Cockerton H.M."/>
            <person name="Sreenivasaprasad S."/>
            <person name="Woodhall J.W."/>
            <person name="Lane C.R."/>
            <person name="Harrison R.J."/>
            <person name="Clarkson J.P."/>
        </authorList>
    </citation>
    <scope>NUCLEOTIDE SEQUENCE [LARGE SCALE GENOMIC DNA]</scope>
    <source>
        <strain evidence="3">RGR 97.0016</strain>
    </source>
</reference>
<proteinExistence type="predicted"/>
<dbReference type="AlphaFoldDB" id="A0A4Q4SB61"/>
<gene>
    <name evidence="2" type="ORF">AA0113_g4522</name>
</gene>
<organism evidence="2 3">
    <name type="scientific">Alternaria arborescens</name>
    <dbReference type="NCBI Taxonomy" id="156630"/>
    <lineage>
        <taxon>Eukaryota</taxon>
        <taxon>Fungi</taxon>
        <taxon>Dikarya</taxon>
        <taxon>Ascomycota</taxon>
        <taxon>Pezizomycotina</taxon>
        <taxon>Dothideomycetes</taxon>
        <taxon>Pleosporomycetidae</taxon>
        <taxon>Pleosporales</taxon>
        <taxon>Pleosporineae</taxon>
        <taxon>Pleosporaceae</taxon>
        <taxon>Alternaria</taxon>
        <taxon>Alternaria sect. Alternaria</taxon>
    </lineage>
</organism>